<dbReference type="SMART" id="SM00462">
    <property type="entry name" value="PTB"/>
    <property type="match status" value="1"/>
</dbReference>
<evidence type="ECO:0000256" key="4">
    <source>
        <dbReference type="ARBA" id="ARBA00022490"/>
    </source>
</evidence>
<keyword evidence="6" id="KW-0175">Coiled coil</keyword>
<reference evidence="14" key="3">
    <citation type="submission" date="2025-09" db="UniProtKB">
        <authorList>
            <consortium name="Ensembl"/>
        </authorList>
    </citation>
    <scope>IDENTIFICATION</scope>
    <source>
        <strain evidence="14">Glennie</strain>
    </source>
</reference>
<dbReference type="Pfam" id="PF22975">
    <property type="entry name" value="EPS8_2nd"/>
    <property type="match status" value="1"/>
</dbReference>
<evidence type="ECO:0000256" key="10">
    <source>
        <dbReference type="ARBA" id="ARBA00077699"/>
    </source>
</evidence>
<dbReference type="InterPro" id="IPR055093">
    <property type="entry name" value="EPS8_2nd"/>
</dbReference>
<feature type="compositionally biased region" description="Polar residues" evidence="12">
    <location>
        <begin position="480"/>
        <end position="500"/>
    </location>
</feature>
<keyword evidence="3 11" id="KW-0728">SH3 domain</keyword>
<evidence type="ECO:0000259" key="13">
    <source>
        <dbReference type="PROSITE" id="PS50002"/>
    </source>
</evidence>
<keyword evidence="4" id="KW-0963">Cytoplasm</keyword>
<dbReference type="InterPro" id="IPR011993">
    <property type="entry name" value="PH-like_dom_sf"/>
</dbReference>
<dbReference type="InterPro" id="IPR033928">
    <property type="entry name" value="EPS8_PTB"/>
</dbReference>
<evidence type="ECO:0000256" key="11">
    <source>
        <dbReference type="PROSITE-ProRule" id="PRU00192"/>
    </source>
</evidence>
<evidence type="ECO:0000313" key="15">
    <source>
        <dbReference type="Proteomes" id="UP000002279"/>
    </source>
</evidence>
<evidence type="ECO:0000256" key="3">
    <source>
        <dbReference type="ARBA" id="ARBA00022443"/>
    </source>
</evidence>
<dbReference type="InterPro" id="IPR013625">
    <property type="entry name" value="PTB"/>
</dbReference>
<dbReference type="SUPFAM" id="SSF50044">
    <property type="entry name" value="SH3-domain"/>
    <property type="match status" value="1"/>
</dbReference>
<keyword evidence="15" id="KW-1185">Reference proteome</keyword>
<proteinExistence type="inferred from homology"/>
<evidence type="ECO:0000256" key="9">
    <source>
        <dbReference type="ARBA" id="ARBA00067142"/>
    </source>
</evidence>
<feature type="region of interest" description="Disordered" evidence="12">
    <location>
        <begin position="467"/>
        <end position="524"/>
    </location>
</feature>
<dbReference type="InterPro" id="IPR041418">
    <property type="entry name" value="SAM_3"/>
</dbReference>
<evidence type="ECO:0000256" key="2">
    <source>
        <dbReference type="ARBA" id="ARBA00006197"/>
    </source>
</evidence>
<comment type="function">
    <text evidence="7">Stimulates guanine exchange activity of SOS1. May play a role in membrane ruffling and remodeling of the actin cytoskeleton.</text>
</comment>
<feature type="compositionally biased region" description="Pro residues" evidence="12">
    <location>
        <begin position="501"/>
        <end position="512"/>
    </location>
</feature>
<dbReference type="SMART" id="SM00326">
    <property type="entry name" value="SH3"/>
    <property type="match status" value="1"/>
</dbReference>
<feature type="region of interest" description="Disordered" evidence="12">
    <location>
        <begin position="365"/>
        <end position="415"/>
    </location>
</feature>
<evidence type="ECO:0000313" key="14">
    <source>
        <dbReference type="Ensembl" id="ENSOANP00000042713.1"/>
    </source>
</evidence>
<sequence length="661" mass="73417">MRGQWAGEPGCLGSPSLLALTEQRKKYSTVVMADVSQYAVNHLVTFCLGEDDGVHTVEDATRKLAAMDAQARVWAQEMLLQVSSAHVKLLDVDSKEELESYALSSIVRCDTILPTGQTRSLLLLVCQEPDRLQPDVHFFQCLSLGAELIREDITGALQAYRSGSGDRRAAALRGRDRQGAWPECDHAHDRPPPRPLQALLNHVFDDVESFVGKLQKAAEASRVLEHRERGRRARRRTAGEGLLTLRSKPPSVGEYTDILQKIKYSFSLLARLRSNITNPSSQELLHFLFGPLQMMVDTSGGPKFAEDIRRPQLTGEAVTLLRETLNPQESALWASLGDFWTKSRLELPASEAALYTPVFYSGWQPPATDPQGQPWEDPVEKQHQHERRRSQQSAPQIAANGHTDSDPRSEQQPEGKWVRCNYDFQARNSSELSVSHRDVLEVLDDSRKWWKVRDQWGKEGFVPYNILSPHPGPRPHNGLHGQNPSPGRSAPNLLSSQPQIGTPPPPRAPAPSRPRWGSSDNIYLDPADKEKFSQLLSVNEELVERLAHGRPGGGPRPPASPRTPEPHLSPRSGAAEVRVWLEHKGFGTVSALGVLTGAQLFSLQKEEFKAVSPEEGARLYSQVTVQRALLEDSEKVSELEAAMEKQKKKVEGPGPVDGDIM</sequence>
<dbReference type="Bgee" id="ENSOANG00000045903">
    <property type="expression patterns" value="Expressed in heart and 7 other cell types or tissues"/>
</dbReference>
<evidence type="ECO:0000256" key="1">
    <source>
        <dbReference type="ARBA" id="ARBA00004496"/>
    </source>
</evidence>
<dbReference type="InterPro" id="IPR036028">
    <property type="entry name" value="SH3-like_dom_sf"/>
</dbReference>
<dbReference type="GO" id="GO:0005737">
    <property type="term" value="C:cytoplasm"/>
    <property type="evidence" value="ECO:0007669"/>
    <property type="project" value="UniProtKB-SubCell"/>
</dbReference>
<dbReference type="InterPro" id="IPR013761">
    <property type="entry name" value="SAM/pointed_sf"/>
</dbReference>
<dbReference type="Ensembl" id="ENSOANT00000064146.1">
    <property type="protein sequence ID" value="ENSOANP00000042713.1"/>
    <property type="gene ID" value="ENSOANG00000045903.1"/>
</dbReference>
<feature type="domain" description="SH3" evidence="13">
    <location>
        <begin position="413"/>
        <end position="472"/>
    </location>
</feature>
<comment type="similarity">
    <text evidence="2">Belongs to the EPS8 family.</text>
</comment>
<feature type="compositionally biased region" description="Pro residues" evidence="12">
    <location>
        <begin position="554"/>
        <end position="563"/>
    </location>
</feature>
<dbReference type="PROSITE" id="PS50002">
    <property type="entry name" value="SH3"/>
    <property type="match status" value="1"/>
</dbReference>
<dbReference type="Pfam" id="PF00018">
    <property type="entry name" value="SH3_1"/>
    <property type="match status" value="1"/>
</dbReference>
<evidence type="ECO:0000256" key="12">
    <source>
        <dbReference type="SAM" id="MobiDB-lite"/>
    </source>
</evidence>
<dbReference type="FunFam" id="2.30.30.40:FF:000071">
    <property type="entry name" value="Epidermal growth factor receptor kinase substrate 8"/>
    <property type="match status" value="1"/>
</dbReference>
<dbReference type="InterPro" id="IPR006020">
    <property type="entry name" value="PTB/PI_dom"/>
</dbReference>
<dbReference type="Pfam" id="PF18016">
    <property type="entry name" value="SAM_3"/>
    <property type="match status" value="1"/>
</dbReference>
<gene>
    <name evidence="14" type="primary">EPS8L1</name>
</gene>
<dbReference type="GeneTree" id="ENSGT00940000158125"/>
<dbReference type="Proteomes" id="UP000002279">
    <property type="component" value="Chromosome 10"/>
</dbReference>
<comment type="subcellular location">
    <subcellularLocation>
        <location evidence="1">Cytoplasm</location>
    </subcellularLocation>
</comment>
<dbReference type="Gene3D" id="1.10.150.50">
    <property type="entry name" value="Transcription Factor, Ets-1"/>
    <property type="match status" value="1"/>
</dbReference>
<feature type="region of interest" description="Disordered" evidence="12">
    <location>
        <begin position="547"/>
        <end position="570"/>
    </location>
</feature>
<dbReference type="AlphaFoldDB" id="A0A6I8NQ40"/>
<reference evidence="14" key="2">
    <citation type="submission" date="2025-08" db="UniProtKB">
        <authorList>
            <consortium name="Ensembl"/>
        </authorList>
    </citation>
    <scope>IDENTIFICATION</scope>
    <source>
        <strain evidence="14">Glennie</strain>
    </source>
</reference>
<dbReference type="Gene3D" id="2.30.29.30">
    <property type="entry name" value="Pleckstrin-homology domain (PH domain)/Phosphotyrosine-binding domain (PTB)"/>
    <property type="match status" value="1"/>
</dbReference>
<keyword evidence="5" id="KW-0597">Phosphoprotein</keyword>
<dbReference type="FunFam" id="2.30.29.30:FF:000261">
    <property type="entry name" value="Epidermal growth factor receptor kinase substrate 8-like protein 1"/>
    <property type="match status" value="1"/>
</dbReference>
<dbReference type="PANTHER" id="PTHR12287">
    <property type="entry name" value="EPIDERMAL GROWTH FACTOR RECEPTOR KINASE SUBSTRATE EPS8-RELATED PROTEIN"/>
    <property type="match status" value="1"/>
</dbReference>
<dbReference type="InterPro" id="IPR001452">
    <property type="entry name" value="SH3_domain"/>
</dbReference>
<evidence type="ECO:0000256" key="7">
    <source>
        <dbReference type="ARBA" id="ARBA00058563"/>
    </source>
</evidence>
<evidence type="ECO:0000256" key="8">
    <source>
        <dbReference type="ARBA" id="ARBA00065375"/>
    </source>
</evidence>
<dbReference type="PANTHER" id="PTHR12287:SF19">
    <property type="entry name" value="EPIDERMAL GROWTH FACTOR RECEPTOR KINASE SUBSTRATE 8-LIKE PROTEIN 1"/>
    <property type="match status" value="1"/>
</dbReference>
<evidence type="ECO:0000256" key="6">
    <source>
        <dbReference type="ARBA" id="ARBA00023054"/>
    </source>
</evidence>
<dbReference type="CDD" id="cd01210">
    <property type="entry name" value="PTB_EPS8"/>
    <property type="match status" value="1"/>
</dbReference>
<dbReference type="InterPro" id="IPR035462">
    <property type="entry name" value="Eps8_SH3"/>
</dbReference>
<dbReference type="Pfam" id="PF08416">
    <property type="entry name" value="PTB"/>
    <property type="match status" value="1"/>
</dbReference>
<reference evidence="14 15" key="1">
    <citation type="journal article" date="2008" name="Nature">
        <title>Genome analysis of the platypus reveals unique signatures of evolution.</title>
        <authorList>
            <person name="Warren W.C."/>
            <person name="Hillier L.W."/>
            <person name="Marshall Graves J.A."/>
            <person name="Birney E."/>
            <person name="Ponting C.P."/>
            <person name="Grutzner F."/>
            <person name="Belov K."/>
            <person name="Miller W."/>
            <person name="Clarke L."/>
            <person name="Chinwalla A.T."/>
            <person name="Yang S.P."/>
            <person name="Heger A."/>
            <person name="Locke D.P."/>
            <person name="Miethke P."/>
            <person name="Waters P.D."/>
            <person name="Veyrunes F."/>
            <person name="Fulton L."/>
            <person name="Fulton B."/>
            <person name="Graves T."/>
            <person name="Wallis J."/>
            <person name="Puente X.S."/>
            <person name="Lopez-Otin C."/>
            <person name="Ordonez G.R."/>
            <person name="Eichler E.E."/>
            <person name="Chen L."/>
            <person name="Cheng Z."/>
            <person name="Deakin J.E."/>
            <person name="Alsop A."/>
            <person name="Thompson K."/>
            <person name="Kirby P."/>
            <person name="Papenfuss A.T."/>
            <person name="Wakefield M.J."/>
            <person name="Olender T."/>
            <person name="Lancet D."/>
            <person name="Huttley G.A."/>
            <person name="Smit A.F."/>
            <person name="Pask A."/>
            <person name="Temple-Smith P."/>
            <person name="Batzer M.A."/>
            <person name="Walker J.A."/>
            <person name="Konkel M.K."/>
            <person name="Harris R.S."/>
            <person name="Whittington C.M."/>
            <person name="Wong E.S."/>
            <person name="Gemmell N.J."/>
            <person name="Buschiazzo E."/>
            <person name="Vargas Jentzsch I.M."/>
            <person name="Merkel A."/>
            <person name="Schmitz J."/>
            <person name="Zemann A."/>
            <person name="Churakov G."/>
            <person name="Kriegs J.O."/>
            <person name="Brosius J."/>
            <person name="Murchison E.P."/>
            <person name="Sachidanandam R."/>
            <person name="Smith C."/>
            <person name="Hannon G.J."/>
            <person name="Tsend-Ayush E."/>
            <person name="McMillan D."/>
            <person name="Attenborough R."/>
            <person name="Rens W."/>
            <person name="Ferguson-Smith M."/>
            <person name="Lefevre C.M."/>
            <person name="Sharp J.A."/>
            <person name="Nicholas K.R."/>
            <person name="Ray D.A."/>
            <person name="Kube M."/>
            <person name="Reinhardt R."/>
            <person name="Pringle T.H."/>
            <person name="Taylor J."/>
            <person name="Jones R.C."/>
            <person name="Nixon B."/>
            <person name="Dacheux J.L."/>
            <person name="Niwa H."/>
            <person name="Sekita Y."/>
            <person name="Huang X."/>
            <person name="Stark A."/>
            <person name="Kheradpour P."/>
            <person name="Kellis M."/>
            <person name="Flicek P."/>
            <person name="Chen Y."/>
            <person name="Webber C."/>
            <person name="Hardison R."/>
            <person name="Nelson J."/>
            <person name="Hallsworth-Pepin K."/>
            <person name="Delehaunty K."/>
            <person name="Markovic C."/>
            <person name="Minx P."/>
            <person name="Feng Y."/>
            <person name="Kremitzki C."/>
            <person name="Mitreva M."/>
            <person name="Glasscock J."/>
            <person name="Wylie T."/>
            <person name="Wohldmann P."/>
            <person name="Thiru P."/>
            <person name="Nhan M.N."/>
            <person name="Pohl C.S."/>
            <person name="Smith S.M."/>
            <person name="Hou S."/>
            <person name="Nefedov M."/>
            <person name="de Jong P.J."/>
            <person name="Renfree M.B."/>
            <person name="Mardis E.R."/>
            <person name="Wilson R.K."/>
        </authorList>
    </citation>
    <scope>NUCLEOTIDE SEQUENCE [LARGE SCALE GENOMIC DNA]</scope>
    <source>
        <strain evidence="14 15">Glennie</strain>
    </source>
</reference>
<organism evidence="14 15">
    <name type="scientific">Ornithorhynchus anatinus</name>
    <name type="common">Duckbill platypus</name>
    <dbReference type="NCBI Taxonomy" id="9258"/>
    <lineage>
        <taxon>Eukaryota</taxon>
        <taxon>Metazoa</taxon>
        <taxon>Chordata</taxon>
        <taxon>Craniata</taxon>
        <taxon>Vertebrata</taxon>
        <taxon>Euteleostomi</taxon>
        <taxon>Mammalia</taxon>
        <taxon>Monotremata</taxon>
        <taxon>Ornithorhynchidae</taxon>
        <taxon>Ornithorhynchus</taxon>
    </lineage>
</organism>
<name>A0A6I8NQ40_ORNAN</name>
<feature type="compositionally biased region" description="Basic and acidic residues" evidence="12">
    <location>
        <begin position="403"/>
        <end position="415"/>
    </location>
</feature>
<dbReference type="InterPro" id="IPR039801">
    <property type="entry name" value="EPS8-like"/>
</dbReference>
<evidence type="ECO:0000256" key="5">
    <source>
        <dbReference type="ARBA" id="ARBA00022553"/>
    </source>
</evidence>
<dbReference type="SUPFAM" id="SSF50729">
    <property type="entry name" value="PH domain-like"/>
    <property type="match status" value="1"/>
</dbReference>
<protein>
    <recommendedName>
        <fullName evidence="9">Epidermal growth factor receptor kinase substrate 8-like protein 1</fullName>
    </recommendedName>
    <alternativeName>
        <fullName evidence="10">Epidermal growth factor receptor pathway substrate 8-related protein 1</fullName>
    </alternativeName>
</protein>
<comment type="subunit">
    <text evidence="8">Interacts with ABI1. Part of a complex that contains SOS1, ABI1 and EPS8L2. Associates with F-actin.</text>
</comment>
<accession>A0A6I8NQ40</accession>
<dbReference type="Gene3D" id="2.30.30.40">
    <property type="entry name" value="SH3 Domains"/>
    <property type="match status" value="1"/>
</dbReference>
<dbReference type="FunFam" id="1.10.150.50:FF:000023">
    <property type="entry name" value="Epidermal growth factor receptor kinase substrate 8"/>
    <property type="match status" value="1"/>
</dbReference>
<dbReference type="CDD" id="cd11764">
    <property type="entry name" value="SH3_Eps8"/>
    <property type="match status" value="1"/>
</dbReference>